<evidence type="ECO:0000313" key="2">
    <source>
        <dbReference type="Proteomes" id="UP001056120"/>
    </source>
</evidence>
<name>A0ACB9GUZ8_9ASTR</name>
<gene>
    <name evidence="1" type="ORF">L1987_40909</name>
</gene>
<dbReference type="Proteomes" id="UP001056120">
    <property type="component" value="Linkage Group LG13"/>
</dbReference>
<sequence>MVLIGCVCYEGCVMVNGGFVFVLSHLFKEEHGTGLGEGGEWFKMGDNIYKTLVLIGKTSYSLMDKSFISHGMIYYDKSVGGDEEMWELRQFFDGDLHQSASSFVDVHVKLLDEFAGGVVAMVRESASMEEGMRHKE</sequence>
<organism evidence="1 2">
    <name type="scientific">Smallanthus sonchifolius</name>
    <dbReference type="NCBI Taxonomy" id="185202"/>
    <lineage>
        <taxon>Eukaryota</taxon>
        <taxon>Viridiplantae</taxon>
        <taxon>Streptophyta</taxon>
        <taxon>Embryophyta</taxon>
        <taxon>Tracheophyta</taxon>
        <taxon>Spermatophyta</taxon>
        <taxon>Magnoliopsida</taxon>
        <taxon>eudicotyledons</taxon>
        <taxon>Gunneridae</taxon>
        <taxon>Pentapetalae</taxon>
        <taxon>asterids</taxon>
        <taxon>campanulids</taxon>
        <taxon>Asterales</taxon>
        <taxon>Asteraceae</taxon>
        <taxon>Asteroideae</taxon>
        <taxon>Heliantheae alliance</taxon>
        <taxon>Millerieae</taxon>
        <taxon>Smallanthus</taxon>
    </lineage>
</organism>
<evidence type="ECO:0000313" key="1">
    <source>
        <dbReference type="EMBL" id="KAI3786871.1"/>
    </source>
</evidence>
<reference evidence="1 2" key="2">
    <citation type="journal article" date="2022" name="Mol. Ecol. Resour.">
        <title>The genomes of chicory, endive, great burdock and yacon provide insights into Asteraceae paleo-polyploidization history and plant inulin production.</title>
        <authorList>
            <person name="Fan W."/>
            <person name="Wang S."/>
            <person name="Wang H."/>
            <person name="Wang A."/>
            <person name="Jiang F."/>
            <person name="Liu H."/>
            <person name="Zhao H."/>
            <person name="Xu D."/>
            <person name="Zhang Y."/>
        </authorList>
    </citation>
    <scope>NUCLEOTIDE SEQUENCE [LARGE SCALE GENOMIC DNA]</scope>
    <source>
        <strain evidence="2">cv. Yunnan</strain>
        <tissue evidence="1">Leaves</tissue>
    </source>
</reference>
<reference evidence="2" key="1">
    <citation type="journal article" date="2022" name="Mol. Ecol. Resour.">
        <title>The genomes of chicory, endive, great burdock and yacon provide insights into Asteraceae palaeo-polyploidization history and plant inulin production.</title>
        <authorList>
            <person name="Fan W."/>
            <person name="Wang S."/>
            <person name="Wang H."/>
            <person name="Wang A."/>
            <person name="Jiang F."/>
            <person name="Liu H."/>
            <person name="Zhao H."/>
            <person name="Xu D."/>
            <person name="Zhang Y."/>
        </authorList>
    </citation>
    <scope>NUCLEOTIDE SEQUENCE [LARGE SCALE GENOMIC DNA]</scope>
    <source>
        <strain evidence="2">cv. Yunnan</strain>
    </source>
</reference>
<accession>A0ACB9GUZ8</accession>
<comment type="caution">
    <text evidence="1">The sequence shown here is derived from an EMBL/GenBank/DDBJ whole genome shotgun (WGS) entry which is preliminary data.</text>
</comment>
<dbReference type="EMBL" id="CM042030">
    <property type="protein sequence ID" value="KAI3786871.1"/>
    <property type="molecule type" value="Genomic_DNA"/>
</dbReference>
<keyword evidence="2" id="KW-1185">Reference proteome</keyword>
<protein>
    <submittedName>
        <fullName evidence="1">Uncharacterized protein</fullName>
    </submittedName>
</protein>
<proteinExistence type="predicted"/>